<dbReference type="OrthoDB" id="102502at2"/>
<feature type="transmembrane region" description="Helical" evidence="7">
    <location>
        <begin position="165"/>
        <end position="185"/>
    </location>
</feature>
<feature type="transmembrane region" description="Helical" evidence="7">
    <location>
        <begin position="42"/>
        <end position="64"/>
    </location>
</feature>
<name>A0A348AND3_9FIRM</name>
<dbReference type="InterPro" id="IPR036259">
    <property type="entry name" value="MFS_trans_sf"/>
</dbReference>
<sequence>MHLSAKSQHATLVAGLLLAMFFSSLNQTVVGTAMPRIIGELGGLSIMTWVTTAYMLTSTTVVPIGGKLADLYGRRVVYITGLIIFMSGSALCGTSSNMPQLIFYRALQGIGGGIMMPLAMTIVGDIFTPEERGRWQGIMGAIFGLASVIGPTIGGWIVDYSSWKWVFYINLPIGLLATITIYLGLKNEKILTDKIVIDYSGAITLITGTVGLLLGLNLGGTEYPWSSWQILALMGVSLISWLLFINFENKAVEPVLSLALFNNRIFTVSNIVGFLMGLGMFGSIIFLPLFFQGVLGISATSSGNTMLPMMISMMITSVVVGQFATKIAFRSMYIAGMALMSVAFFLLSTMTVNTTQLAAMLYIVILGIGIGIVTPILTLAVQSAFGPEQRGVATSATQFFRSIGGTIGITVLGAFFNSYSVNMMRQEFFPAVQNAPLVMTDTVSDMLTKAQTDPRSLFNILLSPETLHKMTINMQQLLLPPLKNTLADSLHIVFWVAMIVSIVGILVSLLMGKAKLNNKNKRSMAEQAGVTLYTDRLAAEMELAADLVPDLIDGDHPKRKKDCYRG</sequence>
<feature type="transmembrane region" description="Helical" evidence="7">
    <location>
        <begin position="76"/>
        <end position="96"/>
    </location>
</feature>
<feature type="transmembrane region" description="Helical" evidence="7">
    <location>
        <begin position="228"/>
        <end position="247"/>
    </location>
</feature>
<dbReference type="SUPFAM" id="SSF103473">
    <property type="entry name" value="MFS general substrate transporter"/>
    <property type="match status" value="1"/>
</dbReference>
<dbReference type="InterPro" id="IPR004638">
    <property type="entry name" value="EmrB-like"/>
</dbReference>
<dbReference type="GO" id="GO:0005886">
    <property type="term" value="C:plasma membrane"/>
    <property type="evidence" value="ECO:0007669"/>
    <property type="project" value="UniProtKB-SubCell"/>
</dbReference>
<dbReference type="KEGG" id="mana:MAMMFC1_03276"/>
<evidence type="ECO:0000256" key="6">
    <source>
        <dbReference type="ARBA" id="ARBA00023136"/>
    </source>
</evidence>
<accession>A0A348AND3</accession>
<dbReference type="InterPro" id="IPR005829">
    <property type="entry name" value="Sugar_transporter_CS"/>
</dbReference>
<keyword evidence="6 7" id="KW-0472">Membrane</keyword>
<feature type="transmembrane region" description="Helical" evidence="7">
    <location>
        <begin position="332"/>
        <end position="351"/>
    </location>
</feature>
<dbReference type="GO" id="GO:0022857">
    <property type="term" value="F:transmembrane transporter activity"/>
    <property type="evidence" value="ECO:0007669"/>
    <property type="project" value="InterPro"/>
</dbReference>
<evidence type="ECO:0000256" key="7">
    <source>
        <dbReference type="SAM" id="Phobius"/>
    </source>
</evidence>
<protein>
    <submittedName>
        <fullName evidence="9">Multidrug resistance protein 3</fullName>
    </submittedName>
</protein>
<dbReference type="Gene3D" id="1.20.1250.20">
    <property type="entry name" value="MFS general substrate transporter like domains"/>
    <property type="match status" value="1"/>
</dbReference>
<organism evidence="9 10">
    <name type="scientific">Methylomusa anaerophila</name>
    <dbReference type="NCBI Taxonomy" id="1930071"/>
    <lineage>
        <taxon>Bacteria</taxon>
        <taxon>Bacillati</taxon>
        <taxon>Bacillota</taxon>
        <taxon>Negativicutes</taxon>
        <taxon>Selenomonadales</taxon>
        <taxon>Sporomusaceae</taxon>
        <taxon>Methylomusa</taxon>
    </lineage>
</organism>
<feature type="transmembrane region" description="Helical" evidence="7">
    <location>
        <begin position="492"/>
        <end position="512"/>
    </location>
</feature>
<dbReference type="FunFam" id="1.20.1720.10:FF:000004">
    <property type="entry name" value="EmrB/QacA family drug resistance transporter"/>
    <property type="match status" value="1"/>
</dbReference>
<keyword evidence="4 7" id="KW-0812">Transmembrane</keyword>
<feature type="transmembrane region" description="Helical" evidence="7">
    <location>
        <begin position="357"/>
        <end position="379"/>
    </location>
</feature>
<dbReference type="PRINTS" id="PR01036">
    <property type="entry name" value="TCRTETB"/>
</dbReference>
<dbReference type="PROSITE" id="PS00216">
    <property type="entry name" value="SUGAR_TRANSPORT_1"/>
    <property type="match status" value="1"/>
</dbReference>
<dbReference type="EMBL" id="AP018449">
    <property type="protein sequence ID" value="BBB92581.1"/>
    <property type="molecule type" value="Genomic_DNA"/>
</dbReference>
<feature type="transmembrane region" description="Helical" evidence="7">
    <location>
        <begin position="399"/>
        <end position="419"/>
    </location>
</feature>
<dbReference type="AlphaFoldDB" id="A0A348AND3"/>
<evidence type="ECO:0000313" key="10">
    <source>
        <dbReference type="Proteomes" id="UP000276437"/>
    </source>
</evidence>
<keyword evidence="10" id="KW-1185">Reference proteome</keyword>
<dbReference type="NCBIfam" id="TIGR00711">
    <property type="entry name" value="efflux_EmrB"/>
    <property type="match status" value="1"/>
</dbReference>
<keyword evidence="3" id="KW-1003">Cell membrane</keyword>
<feature type="transmembrane region" description="Helical" evidence="7">
    <location>
        <begin position="306"/>
        <end position="325"/>
    </location>
</feature>
<feature type="transmembrane region" description="Helical" evidence="7">
    <location>
        <begin position="102"/>
        <end position="123"/>
    </location>
</feature>
<dbReference type="Gene3D" id="1.20.1720.10">
    <property type="entry name" value="Multidrug resistance protein D"/>
    <property type="match status" value="1"/>
</dbReference>
<comment type="subcellular location">
    <subcellularLocation>
        <location evidence="1">Cell membrane</location>
        <topology evidence="1">Multi-pass membrane protein</topology>
    </subcellularLocation>
</comment>
<feature type="transmembrane region" description="Helical" evidence="7">
    <location>
        <begin position="268"/>
        <end position="291"/>
    </location>
</feature>
<evidence type="ECO:0000256" key="5">
    <source>
        <dbReference type="ARBA" id="ARBA00022989"/>
    </source>
</evidence>
<gene>
    <name evidence="9" type="primary">bmr3</name>
    <name evidence="9" type="ORF">MAMMFC1_03276</name>
</gene>
<dbReference type="PANTHER" id="PTHR23501:SF197">
    <property type="entry name" value="COMD"/>
    <property type="match status" value="1"/>
</dbReference>
<dbReference type="InterPro" id="IPR011701">
    <property type="entry name" value="MFS"/>
</dbReference>
<evidence type="ECO:0000256" key="3">
    <source>
        <dbReference type="ARBA" id="ARBA00022475"/>
    </source>
</evidence>
<feature type="transmembrane region" description="Helical" evidence="7">
    <location>
        <begin position="197"/>
        <end position="216"/>
    </location>
</feature>
<dbReference type="InterPro" id="IPR020846">
    <property type="entry name" value="MFS_dom"/>
</dbReference>
<dbReference type="PANTHER" id="PTHR23501">
    <property type="entry name" value="MAJOR FACILITATOR SUPERFAMILY"/>
    <property type="match status" value="1"/>
</dbReference>
<feature type="transmembrane region" description="Helical" evidence="7">
    <location>
        <begin position="135"/>
        <end position="153"/>
    </location>
</feature>
<evidence type="ECO:0000256" key="2">
    <source>
        <dbReference type="ARBA" id="ARBA00022448"/>
    </source>
</evidence>
<keyword evidence="5 7" id="KW-1133">Transmembrane helix</keyword>
<keyword evidence="2" id="KW-0813">Transport</keyword>
<evidence type="ECO:0000259" key="8">
    <source>
        <dbReference type="PROSITE" id="PS50850"/>
    </source>
</evidence>
<evidence type="ECO:0000313" key="9">
    <source>
        <dbReference type="EMBL" id="BBB92581.1"/>
    </source>
</evidence>
<dbReference type="PROSITE" id="PS50850">
    <property type="entry name" value="MFS"/>
    <property type="match status" value="1"/>
</dbReference>
<proteinExistence type="predicted"/>
<evidence type="ECO:0000256" key="4">
    <source>
        <dbReference type="ARBA" id="ARBA00022692"/>
    </source>
</evidence>
<evidence type="ECO:0000256" key="1">
    <source>
        <dbReference type="ARBA" id="ARBA00004651"/>
    </source>
</evidence>
<dbReference type="Pfam" id="PF07690">
    <property type="entry name" value="MFS_1"/>
    <property type="match status" value="1"/>
</dbReference>
<dbReference type="Proteomes" id="UP000276437">
    <property type="component" value="Chromosome"/>
</dbReference>
<dbReference type="CDD" id="cd17502">
    <property type="entry name" value="MFS_Azr1_MDR_like"/>
    <property type="match status" value="1"/>
</dbReference>
<reference evidence="9 10" key="1">
    <citation type="journal article" date="2018" name="Int. J. Syst. Evol. Microbiol.">
        <title>Methylomusa anaerophila gen. nov., sp. nov., an anaerobic methanol-utilizing bacterium isolated from a microbial fuel cell.</title>
        <authorList>
            <person name="Amano N."/>
            <person name="Yamamuro A."/>
            <person name="Miyahara M."/>
            <person name="Kouzuma A."/>
            <person name="Abe T."/>
            <person name="Watanabe K."/>
        </authorList>
    </citation>
    <scope>NUCLEOTIDE SEQUENCE [LARGE SCALE GENOMIC DNA]</scope>
    <source>
        <strain evidence="9 10">MMFC1</strain>
    </source>
</reference>
<feature type="domain" description="Major facilitator superfamily (MFS) profile" evidence="8">
    <location>
        <begin position="12"/>
        <end position="516"/>
    </location>
</feature>